<keyword evidence="2" id="KW-1185">Reference proteome</keyword>
<sequence>MLLSLYTLCFAPENKVYTWFHILKRRCSGYHPNLGGFFNYLQKNYFKPSSRFPFERNKTNNIYINSKRHYSFIKTENGYIQFITALDSIINFYKNLNILFRTLAKLIRFYWIQTSDGYISKLITVSVNDSIYDRTIFSLTRGGFFLLWNISRNYKAVQDNV</sequence>
<dbReference type="Proteomes" id="UP000829354">
    <property type="component" value="Chromosome V"/>
</dbReference>
<reference evidence="1 2" key="1">
    <citation type="submission" date="2022-04" db="EMBL/GenBank/DDBJ databases">
        <title>Chromosome-level reference genomes for two strains of Caenorhabditis briggsae: an improved platform for comparative genomics.</title>
        <authorList>
            <person name="Stevens L."/>
            <person name="Andersen E."/>
        </authorList>
    </citation>
    <scope>NUCLEOTIDE SEQUENCE [LARGE SCALE GENOMIC DNA]</scope>
    <source>
        <strain evidence="1">VX34</strain>
        <tissue evidence="1">Whole-organism</tissue>
    </source>
</reference>
<proteinExistence type="predicted"/>
<dbReference type="EMBL" id="CP092624">
    <property type="protein sequence ID" value="UMM37639.1"/>
    <property type="molecule type" value="Genomic_DNA"/>
</dbReference>
<evidence type="ECO:0000313" key="1">
    <source>
        <dbReference type="EMBL" id="UMM37639.1"/>
    </source>
</evidence>
<accession>A0AAE9JMW4</accession>
<protein>
    <submittedName>
        <fullName evidence="1">Uncharacterized protein</fullName>
    </submittedName>
</protein>
<gene>
    <name evidence="1" type="ORF">L5515_009346</name>
</gene>
<name>A0AAE9JMW4_CAEBR</name>
<organism evidence="1 2">
    <name type="scientific">Caenorhabditis briggsae</name>
    <dbReference type="NCBI Taxonomy" id="6238"/>
    <lineage>
        <taxon>Eukaryota</taxon>
        <taxon>Metazoa</taxon>
        <taxon>Ecdysozoa</taxon>
        <taxon>Nematoda</taxon>
        <taxon>Chromadorea</taxon>
        <taxon>Rhabditida</taxon>
        <taxon>Rhabditina</taxon>
        <taxon>Rhabditomorpha</taxon>
        <taxon>Rhabditoidea</taxon>
        <taxon>Rhabditidae</taxon>
        <taxon>Peloderinae</taxon>
        <taxon>Caenorhabditis</taxon>
    </lineage>
</organism>
<dbReference type="AlphaFoldDB" id="A0AAE9JMW4"/>
<evidence type="ECO:0000313" key="2">
    <source>
        <dbReference type="Proteomes" id="UP000829354"/>
    </source>
</evidence>